<accession>D0LZ03</accession>
<feature type="transmembrane region" description="Helical" evidence="2">
    <location>
        <begin position="85"/>
        <end position="104"/>
    </location>
</feature>
<dbReference type="OrthoDB" id="9790848at2"/>
<dbReference type="GO" id="GO:0048038">
    <property type="term" value="F:quinone binding"/>
    <property type="evidence" value="ECO:0007669"/>
    <property type="project" value="UniProtKB-UniRule"/>
</dbReference>
<keyword evidence="4" id="KW-1185">Reference proteome</keyword>
<sequence>MTGSTLETPRASAPKRFALLTALVLMLAGVFAPAAAWAVQEQAPSAEPAAAAAAADTAGAEMAGAEAAEAEMAAALESASDRDGAASIGVGASLMFWLFALLTVGGSIFVITRRNLISAVMGMVGTFFAIAAVYTMLFAHFLAAIQVLVYAGAIMVLFVFVIMILNKPEDEPWGRSGIIGNVLGSALVAYLLWRIGAVLWAVPVSPAQLLPPGGVTVVTGVTETVHDYGSTMAIGQNLFRDYLFPFEAVSLVLLIAVVGALAVARPHEAPPPAMEAEQTTNA</sequence>
<dbReference type="EC" id="7.1.1.-" evidence="2"/>
<proteinExistence type="inferred from homology"/>
<evidence type="ECO:0000313" key="3">
    <source>
        <dbReference type="EMBL" id="ACY14473.1"/>
    </source>
</evidence>
<dbReference type="PANTHER" id="PTHR33269">
    <property type="entry name" value="NADH-UBIQUINONE OXIDOREDUCTASE CHAIN 6"/>
    <property type="match status" value="1"/>
</dbReference>
<gene>
    <name evidence="3" type="ordered locus">Hoch_1926</name>
</gene>
<dbReference type="PANTHER" id="PTHR33269:SF17">
    <property type="entry name" value="NADH-UBIQUINONE OXIDOREDUCTASE CHAIN 6"/>
    <property type="match status" value="1"/>
</dbReference>
<dbReference type="RefSeq" id="WP_012827081.1">
    <property type="nucleotide sequence ID" value="NC_013440.1"/>
</dbReference>
<evidence type="ECO:0000313" key="4">
    <source>
        <dbReference type="Proteomes" id="UP000001880"/>
    </source>
</evidence>
<keyword evidence="3" id="KW-0830">Ubiquinone</keyword>
<dbReference type="eggNOG" id="COG0839">
    <property type="taxonomic scope" value="Bacteria"/>
</dbReference>
<dbReference type="Proteomes" id="UP000001880">
    <property type="component" value="Chromosome"/>
</dbReference>
<dbReference type="Gene3D" id="1.20.120.1200">
    <property type="entry name" value="NADH-ubiquinone/plastoquinone oxidoreductase chain 6, subunit NuoJ"/>
    <property type="match status" value="1"/>
</dbReference>
<keyword evidence="2" id="KW-0520">NAD</keyword>
<keyword evidence="2" id="KW-0874">Quinone</keyword>
<keyword evidence="2" id="KW-0472">Membrane</keyword>
<feature type="transmembrane region" description="Helical" evidence="2">
    <location>
        <begin position="242"/>
        <end position="264"/>
    </location>
</feature>
<dbReference type="GO" id="GO:0005886">
    <property type="term" value="C:plasma membrane"/>
    <property type="evidence" value="ECO:0007669"/>
    <property type="project" value="UniProtKB-SubCell"/>
</dbReference>
<evidence type="ECO:0000256" key="1">
    <source>
        <dbReference type="ARBA" id="ARBA00005698"/>
    </source>
</evidence>
<comment type="subcellular location">
    <subcellularLocation>
        <location evidence="2">Cell membrane</location>
        <topology evidence="2">Multi-pass membrane protein</topology>
    </subcellularLocation>
</comment>
<comment type="similarity">
    <text evidence="1 2">Belongs to the complex I subunit 6 family.</text>
</comment>
<keyword evidence="2" id="KW-1133">Transmembrane helix</keyword>
<reference evidence="3 4" key="1">
    <citation type="journal article" date="2010" name="Stand. Genomic Sci.">
        <title>Complete genome sequence of Haliangium ochraceum type strain (SMP-2).</title>
        <authorList>
            <consortium name="US DOE Joint Genome Institute (JGI-PGF)"/>
            <person name="Ivanova N."/>
            <person name="Daum C."/>
            <person name="Lang E."/>
            <person name="Abt B."/>
            <person name="Kopitz M."/>
            <person name="Saunders E."/>
            <person name="Lapidus A."/>
            <person name="Lucas S."/>
            <person name="Glavina Del Rio T."/>
            <person name="Nolan M."/>
            <person name="Tice H."/>
            <person name="Copeland A."/>
            <person name="Cheng J.F."/>
            <person name="Chen F."/>
            <person name="Bruce D."/>
            <person name="Goodwin L."/>
            <person name="Pitluck S."/>
            <person name="Mavromatis K."/>
            <person name="Pati A."/>
            <person name="Mikhailova N."/>
            <person name="Chen A."/>
            <person name="Palaniappan K."/>
            <person name="Land M."/>
            <person name="Hauser L."/>
            <person name="Chang Y.J."/>
            <person name="Jeffries C.D."/>
            <person name="Detter J.C."/>
            <person name="Brettin T."/>
            <person name="Rohde M."/>
            <person name="Goker M."/>
            <person name="Bristow J."/>
            <person name="Markowitz V."/>
            <person name="Eisen J.A."/>
            <person name="Hugenholtz P."/>
            <person name="Kyrpides N.C."/>
            <person name="Klenk H.P."/>
        </authorList>
    </citation>
    <scope>NUCLEOTIDE SEQUENCE [LARGE SCALE GENOMIC DNA]</scope>
    <source>
        <strain evidence="4">DSM 14365 / CIP 107738 / JCM 11303 / AJ 13395 / SMP-2</strain>
    </source>
</reference>
<organism evidence="3 4">
    <name type="scientific">Haliangium ochraceum (strain DSM 14365 / JCM 11303 / SMP-2)</name>
    <dbReference type="NCBI Taxonomy" id="502025"/>
    <lineage>
        <taxon>Bacteria</taxon>
        <taxon>Pseudomonadati</taxon>
        <taxon>Myxococcota</taxon>
        <taxon>Polyangia</taxon>
        <taxon>Haliangiales</taxon>
        <taxon>Kofleriaceae</taxon>
        <taxon>Haliangium</taxon>
    </lineage>
</organism>
<evidence type="ECO:0000256" key="2">
    <source>
        <dbReference type="RuleBase" id="RU004429"/>
    </source>
</evidence>
<dbReference type="InterPro" id="IPR042106">
    <property type="entry name" value="Nuo/plastoQ_OxRdtase_6_NuoJ"/>
</dbReference>
<protein>
    <recommendedName>
        <fullName evidence="2">NADH-quinone oxidoreductase subunit J</fullName>
        <ecNumber evidence="2">7.1.1.-</ecNumber>
    </recommendedName>
</protein>
<dbReference type="EMBL" id="CP001804">
    <property type="protein sequence ID" value="ACY14473.1"/>
    <property type="molecule type" value="Genomic_DNA"/>
</dbReference>
<dbReference type="STRING" id="502025.Hoch_1926"/>
<name>D0LZ03_HALO1</name>
<dbReference type="Pfam" id="PF00499">
    <property type="entry name" value="Oxidored_q3"/>
    <property type="match status" value="1"/>
</dbReference>
<comment type="catalytic activity">
    <reaction evidence="2">
        <text>a quinone + NADH + 5 H(+)(in) = a quinol + NAD(+) + 4 H(+)(out)</text>
        <dbReference type="Rhea" id="RHEA:57888"/>
        <dbReference type="ChEBI" id="CHEBI:15378"/>
        <dbReference type="ChEBI" id="CHEBI:24646"/>
        <dbReference type="ChEBI" id="CHEBI:57540"/>
        <dbReference type="ChEBI" id="CHEBI:57945"/>
        <dbReference type="ChEBI" id="CHEBI:132124"/>
    </reaction>
</comment>
<feature type="transmembrane region" description="Helical" evidence="2">
    <location>
        <begin position="116"/>
        <end position="137"/>
    </location>
</feature>
<dbReference type="HOGENOM" id="CLU_986148_0_0_7"/>
<dbReference type="InterPro" id="IPR001457">
    <property type="entry name" value="NADH_UbQ/plastoQ_OxRdtase_su6"/>
</dbReference>
<dbReference type="GO" id="GO:0008137">
    <property type="term" value="F:NADH dehydrogenase (ubiquinone) activity"/>
    <property type="evidence" value="ECO:0007669"/>
    <property type="project" value="UniProtKB-UniRule"/>
</dbReference>
<keyword evidence="2" id="KW-1003">Cell membrane</keyword>
<feature type="transmembrane region" description="Helical" evidence="2">
    <location>
        <begin position="178"/>
        <end position="202"/>
    </location>
</feature>
<dbReference type="AlphaFoldDB" id="D0LZ03"/>
<keyword evidence="2" id="KW-0812">Transmembrane</keyword>
<dbReference type="KEGG" id="hoh:Hoch_1926"/>
<comment type="function">
    <text evidence="2">NDH-1 shuttles electrons from NADH, via FMN and iron-sulfur (Fe-S) centers, to quinones in the respiratory chain. Couples the redox reaction to proton translocation (for every two electrons transferred, four hydrogen ions are translocated across the cytoplasmic membrane), and thus conserves the redox energy in a proton gradient.</text>
</comment>
<feature type="transmembrane region" description="Helical" evidence="2">
    <location>
        <begin position="143"/>
        <end position="166"/>
    </location>
</feature>